<organism evidence="1">
    <name type="scientific">Hexamita inflata</name>
    <dbReference type="NCBI Taxonomy" id="28002"/>
    <lineage>
        <taxon>Eukaryota</taxon>
        <taxon>Metamonada</taxon>
        <taxon>Diplomonadida</taxon>
        <taxon>Hexamitidae</taxon>
        <taxon>Hexamitinae</taxon>
        <taxon>Hexamita</taxon>
    </lineage>
</organism>
<evidence type="ECO:0000313" key="2">
    <source>
        <dbReference type="EMBL" id="CAL6025348.1"/>
    </source>
</evidence>
<name>A0AA86U0A2_9EUKA</name>
<dbReference type="EMBL" id="CATOUU010000642">
    <property type="protein sequence ID" value="CAI9936865.1"/>
    <property type="molecule type" value="Genomic_DNA"/>
</dbReference>
<evidence type="ECO:0000313" key="1">
    <source>
        <dbReference type="EMBL" id="CAI9936865.1"/>
    </source>
</evidence>
<gene>
    <name evidence="1" type="ORF">HINF_LOCUS24510</name>
    <name evidence="2" type="ORF">HINF_LOCUS30186</name>
</gene>
<reference evidence="2 3" key="2">
    <citation type="submission" date="2024-07" db="EMBL/GenBank/DDBJ databases">
        <authorList>
            <person name="Akdeniz Z."/>
        </authorList>
    </citation>
    <scope>NUCLEOTIDE SEQUENCE [LARGE SCALE GENOMIC DNA]</scope>
</reference>
<reference evidence="1" key="1">
    <citation type="submission" date="2023-06" db="EMBL/GenBank/DDBJ databases">
        <authorList>
            <person name="Kurt Z."/>
        </authorList>
    </citation>
    <scope>NUCLEOTIDE SEQUENCE</scope>
</reference>
<keyword evidence="3" id="KW-1185">Reference proteome</keyword>
<sequence length="193" mass="22462">MDFCLEGEEWLRAKTQPRLVIGYISNNFQIFCRFTKMKIHETGFESTWKQSAVHRLFWHQETDALCRSNRRGWKISLSLDSICHRATRRFGNNATVSSPNSPRWTELFRATAPDISADTPHFRTCRTQLQALCARKRQRGSSVFGVEKYSMQKKELPNLSCPFVDFINYVYNTNGIILNQILLKLVSTNIIFC</sequence>
<dbReference type="AlphaFoldDB" id="A0AA86U0A2"/>
<protein>
    <submittedName>
        <fullName evidence="2">Hypothetical_protein</fullName>
    </submittedName>
</protein>
<dbReference type="Proteomes" id="UP001642409">
    <property type="component" value="Unassembled WGS sequence"/>
</dbReference>
<evidence type="ECO:0000313" key="3">
    <source>
        <dbReference type="Proteomes" id="UP001642409"/>
    </source>
</evidence>
<proteinExistence type="predicted"/>
<comment type="caution">
    <text evidence="1">The sequence shown here is derived from an EMBL/GenBank/DDBJ whole genome shotgun (WGS) entry which is preliminary data.</text>
</comment>
<accession>A0AA86U0A2</accession>
<dbReference type="EMBL" id="CAXDID020000098">
    <property type="protein sequence ID" value="CAL6025348.1"/>
    <property type="molecule type" value="Genomic_DNA"/>
</dbReference>